<feature type="compositionally biased region" description="Polar residues" evidence="8">
    <location>
        <begin position="1190"/>
        <end position="1202"/>
    </location>
</feature>
<keyword evidence="4" id="KW-0378">Hydrolase</keyword>
<dbReference type="InterPro" id="IPR011545">
    <property type="entry name" value="DEAD/DEAH_box_helicase_dom"/>
</dbReference>
<dbReference type="GO" id="GO:0005524">
    <property type="term" value="F:ATP binding"/>
    <property type="evidence" value="ECO:0007669"/>
    <property type="project" value="UniProtKB-KW"/>
</dbReference>
<dbReference type="CDD" id="cd21134">
    <property type="entry name" value="YTH"/>
    <property type="match status" value="1"/>
</dbReference>
<accession>A0A9P0A4Y4</accession>
<evidence type="ECO:0000259" key="11">
    <source>
        <dbReference type="PROSITE" id="PS51192"/>
    </source>
</evidence>
<dbReference type="SUPFAM" id="SSF48403">
    <property type="entry name" value="Ankyrin repeat"/>
    <property type="match status" value="1"/>
</dbReference>
<protein>
    <recommendedName>
        <fullName evidence="2">RNA helicase</fullName>
        <ecNumber evidence="2">3.6.4.13</ecNumber>
    </recommendedName>
</protein>
<dbReference type="PROSITE" id="PS51194">
    <property type="entry name" value="HELICASE_CTER"/>
    <property type="match status" value="1"/>
</dbReference>
<dbReference type="Pfam" id="PF26026">
    <property type="entry name" value="RNA_hel_CTD"/>
    <property type="match status" value="1"/>
</dbReference>
<dbReference type="PROSITE" id="PS50088">
    <property type="entry name" value="ANK_REPEAT"/>
    <property type="match status" value="1"/>
</dbReference>
<proteinExistence type="inferred from homology"/>
<feature type="domain" description="Helicase C-terminal" evidence="12">
    <location>
        <begin position="563"/>
        <end position="740"/>
    </location>
</feature>
<dbReference type="CDD" id="cd17917">
    <property type="entry name" value="DEXHc_RHA-like"/>
    <property type="match status" value="1"/>
</dbReference>
<dbReference type="CDD" id="cd18791">
    <property type="entry name" value="SF2_C_RHA"/>
    <property type="match status" value="1"/>
</dbReference>
<dbReference type="SUPFAM" id="SSF52540">
    <property type="entry name" value="P-loop containing nucleoside triphosphate hydrolases"/>
    <property type="match status" value="2"/>
</dbReference>
<dbReference type="InterPro" id="IPR036770">
    <property type="entry name" value="Ankyrin_rpt-contain_sf"/>
</dbReference>
<name>A0A9P0A4Y4_BEMTA</name>
<dbReference type="PROSITE" id="PS50882">
    <property type="entry name" value="YTH"/>
    <property type="match status" value="1"/>
</dbReference>
<feature type="domain" description="R3H" evidence="10">
    <location>
        <begin position="23"/>
        <end position="86"/>
    </location>
</feature>
<dbReference type="InterPro" id="IPR002110">
    <property type="entry name" value="Ankyrin_rpt"/>
</dbReference>
<dbReference type="InterPro" id="IPR001650">
    <property type="entry name" value="Helicase_C-like"/>
</dbReference>
<dbReference type="InterPro" id="IPR027417">
    <property type="entry name" value="P-loop_NTPase"/>
</dbReference>
<feature type="domain" description="Helicase ATP-binding" evidence="11">
    <location>
        <begin position="179"/>
        <end position="345"/>
    </location>
</feature>
<dbReference type="KEGG" id="btab:109032869"/>
<dbReference type="GO" id="GO:0003723">
    <property type="term" value="F:RNA binding"/>
    <property type="evidence" value="ECO:0007669"/>
    <property type="project" value="InterPro"/>
</dbReference>
<dbReference type="Gene3D" id="3.30.1370.50">
    <property type="entry name" value="R3H-like domain"/>
    <property type="match status" value="1"/>
</dbReference>
<dbReference type="FunFam" id="3.40.50.300:FF:001528">
    <property type="entry name" value="ATP-dependent RNA helicase YTHDC2"/>
    <property type="match status" value="1"/>
</dbReference>
<dbReference type="PROSITE" id="PS50297">
    <property type="entry name" value="ANK_REP_REGION"/>
    <property type="match status" value="1"/>
</dbReference>
<dbReference type="InterPro" id="IPR007502">
    <property type="entry name" value="Helicase-assoc_dom"/>
</dbReference>
<evidence type="ECO:0000256" key="6">
    <source>
        <dbReference type="ARBA" id="ARBA00022840"/>
    </source>
</evidence>
<dbReference type="SMART" id="SM00847">
    <property type="entry name" value="HA2"/>
    <property type="match status" value="1"/>
</dbReference>
<feature type="compositionally biased region" description="Polar residues" evidence="8">
    <location>
        <begin position="1350"/>
        <end position="1373"/>
    </location>
</feature>
<feature type="region of interest" description="Disordered" evidence="8">
    <location>
        <begin position="1350"/>
        <end position="1396"/>
    </location>
</feature>
<reference evidence="13" key="1">
    <citation type="submission" date="2021-12" db="EMBL/GenBank/DDBJ databases">
        <authorList>
            <person name="King R."/>
        </authorList>
    </citation>
    <scope>NUCLEOTIDE SEQUENCE</scope>
</reference>
<evidence type="ECO:0000313" key="13">
    <source>
        <dbReference type="EMBL" id="CAH0384026.1"/>
    </source>
</evidence>
<gene>
    <name evidence="13" type="ORF">BEMITA_LOCUS3406</name>
</gene>
<dbReference type="Proteomes" id="UP001152759">
    <property type="component" value="Chromosome 2"/>
</dbReference>
<keyword evidence="7" id="KW-0040">ANK repeat</keyword>
<evidence type="ECO:0000256" key="7">
    <source>
        <dbReference type="PROSITE-ProRule" id="PRU00023"/>
    </source>
</evidence>
<feature type="domain" description="YTH" evidence="9">
    <location>
        <begin position="1213"/>
        <end position="1343"/>
    </location>
</feature>
<keyword evidence="5" id="KW-0347">Helicase</keyword>
<evidence type="ECO:0000256" key="5">
    <source>
        <dbReference type="ARBA" id="ARBA00022806"/>
    </source>
</evidence>
<dbReference type="PROSITE" id="PS51061">
    <property type="entry name" value="R3H"/>
    <property type="match status" value="1"/>
</dbReference>
<dbReference type="Pfam" id="PF04146">
    <property type="entry name" value="YTH"/>
    <property type="match status" value="1"/>
</dbReference>
<feature type="region of interest" description="Disordered" evidence="8">
    <location>
        <begin position="1"/>
        <end position="24"/>
    </location>
</feature>
<dbReference type="PANTHER" id="PTHR18934">
    <property type="entry name" value="ATP-DEPENDENT RNA HELICASE"/>
    <property type="match status" value="1"/>
</dbReference>
<dbReference type="Pfam" id="PF21010">
    <property type="entry name" value="HA2_C"/>
    <property type="match status" value="1"/>
</dbReference>
<dbReference type="SMART" id="SM00490">
    <property type="entry name" value="HELICc"/>
    <property type="match status" value="1"/>
</dbReference>
<evidence type="ECO:0000259" key="12">
    <source>
        <dbReference type="PROSITE" id="PS51194"/>
    </source>
</evidence>
<evidence type="ECO:0000256" key="1">
    <source>
        <dbReference type="ARBA" id="ARBA00008792"/>
    </source>
</evidence>
<dbReference type="Pfam" id="PF04408">
    <property type="entry name" value="WHD_HA2"/>
    <property type="match status" value="1"/>
</dbReference>
<dbReference type="InterPro" id="IPR011709">
    <property type="entry name" value="DEAD-box_helicase_OB_fold"/>
</dbReference>
<dbReference type="GO" id="GO:0003724">
    <property type="term" value="F:RNA helicase activity"/>
    <property type="evidence" value="ECO:0007669"/>
    <property type="project" value="UniProtKB-EC"/>
</dbReference>
<evidence type="ECO:0000259" key="9">
    <source>
        <dbReference type="PROSITE" id="PS50882"/>
    </source>
</evidence>
<evidence type="ECO:0000256" key="8">
    <source>
        <dbReference type="SAM" id="MobiDB-lite"/>
    </source>
</evidence>
<dbReference type="SMART" id="SM00393">
    <property type="entry name" value="R3H"/>
    <property type="match status" value="1"/>
</dbReference>
<dbReference type="SMART" id="SM00248">
    <property type="entry name" value="ANK"/>
    <property type="match status" value="2"/>
</dbReference>
<dbReference type="Pfam" id="PF00271">
    <property type="entry name" value="Helicase_C"/>
    <property type="match status" value="1"/>
</dbReference>
<evidence type="ECO:0000256" key="4">
    <source>
        <dbReference type="ARBA" id="ARBA00022801"/>
    </source>
</evidence>
<dbReference type="InterPro" id="IPR059023">
    <property type="entry name" value="RNA_hel_CTD"/>
</dbReference>
<feature type="compositionally biased region" description="Low complexity" evidence="8">
    <location>
        <begin position="1171"/>
        <end position="1184"/>
    </location>
</feature>
<dbReference type="PANTHER" id="PTHR18934:SF213">
    <property type="entry name" value="3'-5' RNA HELICASE YTHDC2"/>
    <property type="match status" value="1"/>
</dbReference>
<dbReference type="InterPro" id="IPR014001">
    <property type="entry name" value="Helicase_ATP-bd"/>
</dbReference>
<dbReference type="GO" id="GO:0016787">
    <property type="term" value="F:hydrolase activity"/>
    <property type="evidence" value="ECO:0007669"/>
    <property type="project" value="UniProtKB-KW"/>
</dbReference>
<feature type="region of interest" description="Disordered" evidence="8">
    <location>
        <begin position="1116"/>
        <end position="1140"/>
    </location>
</feature>
<organism evidence="13 14">
    <name type="scientific">Bemisia tabaci</name>
    <name type="common">Sweetpotato whitefly</name>
    <name type="synonym">Aleurodes tabaci</name>
    <dbReference type="NCBI Taxonomy" id="7038"/>
    <lineage>
        <taxon>Eukaryota</taxon>
        <taxon>Metazoa</taxon>
        <taxon>Ecdysozoa</taxon>
        <taxon>Arthropoda</taxon>
        <taxon>Hexapoda</taxon>
        <taxon>Insecta</taxon>
        <taxon>Pterygota</taxon>
        <taxon>Neoptera</taxon>
        <taxon>Paraneoptera</taxon>
        <taxon>Hemiptera</taxon>
        <taxon>Sternorrhyncha</taxon>
        <taxon>Aleyrodoidea</taxon>
        <taxon>Aleyrodidae</taxon>
        <taxon>Aleyrodinae</taxon>
        <taxon>Bemisia</taxon>
    </lineage>
</organism>
<dbReference type="SMART" id="SM00487">
    <property type="entry name" value="DEXDc"/>
    <property type="match status" value="1"/>
</dbReference>
<dbReference type="EC" id="3.6.4.13" evidence="2"/>
<dbReference type="Gene3D" id="3.40.50.300">
    <property type="entry name" value="P-loop containing nucleotide triphosphate hydrolases"/>
    <property type="match status" value="2"/>
</dbReference>
<comment type="similarity">
    <text evidence="1">Belongs to the DEAD box helicase family. DEAH subfamily.</text>
</comment>
<dbReference type="SUPFAM" id="SSF82708">
    <property type="entry name" value="R3H domain"/>
    <property type="match status" value="1"/>
</dbReference>
<dbReference type="PROSITE" id="PS51192">
    <property type="entry name" value="HELICASE_ATP_BIND_1"/>
    <property type="match status" value="1"/>
</dbReference>
<dbReference type="EMBL" id="OU963863">
    <property type="protein sequence ID" value="CAH0384026.1"/>
    <property type="molecule type" value="Genomic_DNA"/>
</dbReference>
<dbReference type="InterPro" id="IPR007275">
    <property type="entry name" value="YTH_domain"/>
</dbReference>
<feature type="repeat" description="ANK" evidence="7">
    <location>
        <begin position="458"/>
        <end position="490"/>
    </location>
</feature>
<keyword evidence="3" id="KW-0547">Nucleotide-binding</keyword>
<evidence type="ECO:0000256" key="2">
    <source>
        <dbReference type="ARBA" id="ARBA00012552"/>
    </source>
</evidence>
<evidence type="ECO:0000313" key="14">
    <source>
        <dbReference type="Proteomes" id="UP001152759"/>
    </source>
</evidence>
<dbReference type="Pfam" id="PF12796">
    <property type="entry name" value="Ank_2"/>
    <property type="match status" value="1"/>
</dbReference>
<evidence type="ECO:0000256" key="3">
    <source>
        <dbReference type="ARBA" id="ARBA00022741"/>
    </source>
</evidence>
<dbReference type="Pfam" id="PF00270">
    <property type="entry name" value="DEAD"/>
    <property type="match status" value="1"/>
</dbReference>
<dbReference type="Gene3D" id="1.20.120.1080">
    <property type="match status" value="1"/>
</dbReference>
<dbReference type="InterPro" id="IPR001374">
    <property type="entry name" value="R3H_dom"/>
</dbReference>
<keyword evidence="14" id="KW-1185">Reference proteome</keyword>
<dbReference type="Pfam" id="PF01424">
    <property type="entry name" value="R3H"/>
    <property type="match status" value="1"/>
</dbReference>
<sequence length="1407" mass="158064">MPRNKGVREKKNPPTAKEKKPDDQFKAAFAQSLKSFLQSKETALEFPCSLSRLERKYIHTSCRFSHLKTKSIGKGANRFITVLKREGLPNNLLENNLNLSVPAKKQIHDLLRQCPLTLAEREGLLPLSKRDKSTDGRETSKILGRLSSGIPIVPPLKANPEFIQSRNALPVMAMKDLIMDTINKNQVTIICGETGSGKTTQVPQLIMDRCSRLEKPCRIICSQPRRISAVSVSERVALERGDNVGFTVGYQIRLESRCSPKTILTYCTNGVLLRTLMGSSNSLSRVTHLIIDEVHDRDRLSDFILITIRNYLVKYPDLRLILMSATIDTNLFSSYFNNCPVINVPGKLFDVKQYFLEDILKNTRYMSDAMVKNQRRVTKQIKNLKIDAFDINQMTMGLMDDNPQDEESNDTSEEVSVIAVADEALSNAWLSGCDSSFSQLMHLYLSEDVPINYQHSDTGLTALMVAASRGCLNVVEQLLSLGADLDLKSNNGMTVFDWASRVEEYHILEVLQAYKVYFDEIQNNKLLDRNIIELADTELSKEDAELLSLYQQTVSDESVDSDLILILIYNIHVANQPGSILVFLPGYDDIVNLREKLLDHESNFTKDGMANLMILTLHSKMQTCDQQKVFKPTPPNTRKVILSTNIAETSVTIDDVVFVIDSGKVKEKMFNALNGISTLKSIWISQASANQRKGRAGRTQPGVCYHLFSRAHYNAMQKYPTPEILRFPLQELCLYTKLLAPTDMPIADFLSYALEPPSPLITANAIHFLKAIDALGPNEELTELGHHLLDLPCEPKYAKILLYSVVLKCLDPILTIISCLVCRDPFMLPRQMHLKKAVSEIRKEFSADTLSDHMALLKVFQAWQVARSTHKEWSFCSENFVSAATMEMIIGVRTHLLGQLRASGFVKSQGHAEIRELNVNSENWAVVKAAIVGGLYPNIIKVDRLLKTLRTENEPKVAFHSSSCLRGYVKMSDDTPSVSISSLPTDCMVFEEMSRVGKSALVSSVTLVTPITIALFAGPQRVTAAAFDNDEVPNLYADSNSDSEEEDEKEGVVLKLDEWLSFVTTPEIKALILNLRIKWYTLLSKQLKHPSKEWSKEDDSVLKTIVAVLSAEEQKHGLKQPTGIGKRPLNNPKESINDRHNYNKMNADFSRMNVSNHSHFKKNEGNPRSFNHQNNSPVSSSSCSWRNDSRTAASTSRNTNYTKPTNYHGDVLYVVIKCGYSSENILHLSRKSSAWAFSSATHQKLVEAFNEGKHVRLIFSLNGTKELQGYADLTGSAPVELKSSLFGPNLQPPLPIEWIEQSPVPFSTLNTMRNKFFGPFNLNEVPDGLILDSKIGESLCSLWENPNAARSYSRGKNSGNHYRSNAGRGSNAFNRPKRGSYSVHGNNNFDDHRYSKNSYSYNQQSYY</sequence>
<dbReference type="FunFam" id="3.40.50.300:FF:000284">
    <property type="entry name" value="probable ATP-dependent RNA helicase YTHDC2"/>
    <property type="match status" value="1"/>
</dbReference>
<evidence type="ECO:0000259" key="10">
    <source>
        <dbReference type="PROSITE" id="PS51061"/>
    </source>
</evidence>
<keyword evidence="6" id="KW-0067">ATP-binding</keyword>
<dbReference type="Gene3D" id="1.25.40.20">
    <property type="entry name" value="Ankyrin repeat-containing domain"/>
    <property type="match status" value="1"/>
</dbReference>
<dbReference type="InterPro" id="IPR048333">
    <property type="entry name" value="HA2_WH"/>
</dbReference>
<dbReference type="Pfam" id="PF07717">
    <property type="entry name" value="OB_NTP_bind"/>
    <property type="match status" value="1"/>
</dbReference>
<dbReference type="InterPro" id="IPR036867">
    <property type="entry name" value="R3H_dom_sf"/>
</dbReference>
<feature type="region of interest" description="Disordered" evidence="8">
    <location>
        <begin position="1157"/>
        <end position="1202"/>
    </location>
</feature>
<dbReference type="Gene3D" id="3.10.590.10">
    <property type="entry name" value="ph1033 like domains"/>
    <property type="match status" value="1"/>
</dbReference>